<evidence type="ECO:0000313" key="3">
    <source>
        <dbReference type="Proteomes" id="UP000036458"/>
    </source>
</evidence>
<feature type="transmembrane region" description="Helical" evidence="1">
    <location>
        <begin position="40"/>
        <end position="63"/>
    </location>
</feature>
<evidence type="ECO:0000313" key="2">
    <source>
        <dbReference type="EMBL" id="AKQ47247.1"/>
    </source>
</evidence>
<organism evidence="2 3">
    <name type="scientific">Rufibacter radiotolerans</name>
    <dbReference type="NCBI Taxonomy" id="1379910"/>
    <lineage>
        <taxon>Bacteria</taxon>
        <taxon>Pseudomonadati</taxon>
        <taxon>Bacteroidota</taxon>
        <taxon>Cytophagia</taxon>
        <taxon>Cytophagales</taxon>
        <taxon>Hymenobacteraceae</taxon>
        <taxon>Rufibacter</taxon>
    </lineage>
</organism>
<gene>
    <name evidence="2" type="ORF">TH63_18945</name>
</gene>
<dbReference type="RefSeq" id="WP_048922335.1">
    <property type="nucleotide sequence ID" value="NZ_CP010777.1"/>
</dbReference>
<accession>A0A0H4VTH6</accession>
<name>A0A0H4VTH6_9BACT</name>
<dbReference type="AlphaFoldDB" id="A0A0H4VTH6"/>
<dbReference type="Proteomes" id="UP000036458">
    <property type="component" value="Chromosome"/>
</dbReference>
<evidence type="ECO:0000256" key="1">
    <source>
        <dbReference type="SAM" id="Phobius"/>
    </source>
</evidence>
<dbReference type="OrthoDB" id="1447786at2"/>
<dbReference type="EMBL" id="CP010777">
    <property type="protein sequence ID" value="AKQ47247.1"/>
    <property type="molecule type" value="Genomic_DNA"/>
</dbReference>
<keyword evidence="3" id="KW-1185">Reference proteome</keyword>
<keyword evidence="1" id="KW-1133">Transmembrane helix</keyword>
<dbReference type="STRING" id="1379910.TH63_18945"/>
<keyword evidence="1" id="KW-0812">Transmembrane</keyword>
<dbReference type="SUPFAM" id="SSF54523">
    <property type="entry name" value="Pili subunits"/>
    <property type="match status" value="1"/>
</dbReference>
<dbReference type="InterPro" id="IPR045584">
    <property type="entry name" value="Pilin-like"/>
</dbReference>
<protein>
    <submittedName>
        <fullName evidence="2">Uncharacterized protein</fullName>
    </submittedName>
</protein>
<proteinExistence type="predicted"/>
<dbReference type="PATRIC" id="fig|1379910.4.peg.4127"/>
<keyword evidence="1" id="KW-0472">Membrane</keyword>
<dbReference type="KEGG" id="ruf:TH63_18945"/>
<sequence>MYKLLDFLTLLLNIRTTRNTTGAKPWAIHWFPKIWPVLRLTFLLLLGGFGLLFLTSFLTDAYFKEINTGKKIDSLSRVIVHYRQNHSVLPANLPEAVANDPQKRDLTRDSWGNQIHYLVQQQSRTFTLTSAGKDQQLFTADDLTLRVEVGSTI</sequence>
<dbReference type="Gene3D" id="3.30.700.10">
    <property type="entry name" value="Glycoprotein, Type 4 Pilin"/>
    <property type="match status" value="1"/>
</dbReference>
<reference evidence="2 3" key="1">
    <citation type="submission" date="2015-01" db="EMBL/GenBank/DDBJ databases">
        <title>Rufibacter sp./DG31D/ whole genome sequencing.</title>
        <authorList>
            <person name="Kim M.K."/>
            <person name="Srinivasan S."/>
            <person name="Lee J.-J."/>
        </authorList>
    </citation>
    <scope>NUCLEOTIDE SEQUENCE [LARGE SCALE GENOMIC DNA]</scope>
    <source>
        <strain evidence="2 3">DG31D</strain>
    </source>
</reference>